<evidence type="ECO:0000313" key="4">
    <source>
        <dbReference type="EMBL" id="SKA76104.1"/>
    </source>
</evidence>
<accession>A0A1T4WFK2</accession>
<name>A0A1T4WFK2_9GAMM</name>
<dbReference type="Proteomes" id="UP000190460">
    <property type="component" value="Unassembled WGS sequence"/>
</dbReference>
<dbReference type="PROSITE" id="PS50110">
    <property type="entry name" value="RESPONSE_REGULATORY"/>
    <property type="match status" value="1"/>
</dbReference>
<feature type="modified residue" description="4-aspartylphosphate" evidence="2">
    <location>
        <position position="53"/>
    </location>
</feature>
<protein>
    <submittedName>
        <fullName evidence="4">Twitching motility two-component system response regulator PilH</fullName>
    </submittedName>
</protein>
<gene>
    <name evidence="4" type="ORF">SAMN02745130_01628</name>
</gene>
<dbReference type="InterPro" id="IPR050595">
    <property type="entry name" value="Bact_response_regulator"/>
</dbReference>
<dbReference type="SUPFAM" id="SSF52172">
    <property type="entry name" value="CheY-like"/>
    <property type="match status" value="1"/>
</dbReference>
<dbReference type="InterPro" id="IPR001789">
    <property type="entry name" value="Sig_transdc_resp-reg_receiver"/>
</dbReference>
<proteinExistence type="predicted"/>
<dbReference type="RefSeq" id="WP_078922089.1">
    <property type="nucleotide sequence ID" value="NZ_FUYB01000005.1"/>
</dbReference>
<organism evidence="4 5">
    <name type="scientific">Thiothrix eikelboomii</name>
    <dbReference type="NCBI Taxonomy" id="92487"/>
    <lineage>
        <taxon>Bacteria</taxon>
        <taxon>Pseudomonadati</taxon>
        <taxon>Pseudomonadota</taxon>
        <taxon>Gammaproteobacteria</taxon>
        <taxon>Thiotrichales</taxon>
        <taxon>Thiotrichaceae</taxon>
        <taxon>Thiothrix</taxon>
    </lineage>
</organism>
<dbReference type="PANTHER" id="PTHR44591">
    <property type="entry name" value="STRESS RESPONSE REGULATOR PROTEIN 1"/>
    <property type="match status" value="1"/>
</dbReference>
<evidence type="ECO:0000256" key="2">
    <source>
        <dbReference type="PROSITE-ProRule" id="PRU00169"/>
    </source>
</evidence>
<evidence type="ECO:0000259" key="3">
    <source>
        <dbReference type="PROSITE" id="PS50110"/>
    </source>
</evidence>
<sequence length="123" mass="13698">MAKHVLIIDDSLTETRIFKSLLEHHGYKVSIACNGQEGIEVARVCKPDLILMDVVMPLVNGFQATRDLSRNPDTRHIPIIVCSSKSTETDRLWAMRQGAKEYLIKPVKLPELLGVISKYAPGG</sequence>
<evidence type="ECO:0000256" key="1">
    <source>
        <dbReference type="ARBA" id="ARBA00022553"/>
    </source>
</evidence>
<keyword evidence="1 2" id="KW-0597">Phosphoprotein</keyword>
<dbReference type="PANTHER" id="PTHR44591:SF20">
    <property type="entry name" value="PROTEIN PILH"/>
    <property type="match status" value="1"/>
</dbReference>
<dbReference type="OrthoDB" id="5700660at2"/>
<dbReference type="Gene3D" id="3.40.50.2300">
    <property type="match status" value="1"/>
</dbReference>
<dbReference type="InterPro" id="IPR011006">
    <property type="entry name" value="CheY-like_superfamily"/>
</dbReference>
<reference evidence="4 5" key="1">
    <citation type="submission" date="2017-02" db="EMBL/GenBank/DDBJ databases">
        <authorList>
            <person name="Peterson S.W."/>
        </authorList>
    </citation>
    <scope>NUCLEOTIDE SEQUENCE [LARGE SCALE GENOMIC DNA]</scope>
    <source>
        <strain evidence="4 5">ATCC 49788</strain>
    </source>
</reference>
<dbReference type="STRING" id="92487.SAMN02745130_01628"/>
<keyword evidence="5" id="KW-1185">Reference proteome</keyword>
<dbReference type="AlphaFoldDB" id="A0A1T4WFK2"/>
<dbReference type="Pfam" id="PF00072">
    <property type="entry name" value="Response_reg"/>
    <property type="match status" value="1"/>
</dbReference>
<evidence type="ECO:0000313" key="5">
    <source>
        <dbReference type="Proteomes" id="UP000190460"/>
    </source>
</evidence>
<dbReference type="SMART" id="SM00448">
    <property type="entry name" value="REC"/>
    <property type="match status" value="1"/>
</dbReference>
<feature type="domain" description="Response regulatory" evidence="3">
    <location>
        <begin position="4"/>
        <end position="120"/>
    </location>
</feature>
<dbReference type="EMBL" id="FUYB01000005">
    <property type="protein sequence ID" value="SKA76104.1"/>
    <property type="molecule type" value="Genomic_DNA"/>
</dbReference>
<dbReference type="GO" id="GO:0000160">
    <property type="term" value="P:phosphorelay signal transduction system"/>
    <property type="evidence" value="ECO:0007669"/>
    <property type="project" value="InterPro"/>
</dbReference>